<gene>
    <name evidence="3" type="primary">Cnig_chr_I.g3719</name>
    <name evidence="3" type="ORF">B9Z55_003719</name>
</gene>
<dbReference type="AlphaFoldDB" id="A0A2G5VRM6"/>
<feature type="chain" id="PRO_5013815046" evidence="2">
    <location>
        <begin position="18"/>
        <end position="94"/>
    </location>
</feature>
<evidence type="ECO:0000256" key="2">
    <source>
        <dbReference type="SAM" id="SignalP"/>
    </source>
</evidence>
<evidence type="ECO:0000313" key="3">
    <source>
        <dbReference type="EMBL" id="PIC54485.1"/>
    </source>
</evidence>
<accession>A0A2G5VRM6</accession>
<organism evidence="3 4">
    <name type="scientific">Caenorhabditis nigoni</name>
    <dbReference type="NCBI Taxonomy" id="1611254"/>
    <lineage>
        <taxon>Eukaryota</taxon>
        <taxon>Metazoa</taxon>
        <taxon>Ecdysozoa</taxon>
        <taxon>Nematoda</taxon>
        <taxon>Chromadorea</taxon>
        <taxon>Rhabditida</taxon>
        <taxon>Rhabditina</taxon>
        <taxon>Rhabditomorpha</taxon>
        <taxon>Rhabditoidea</taxon>
        <taxon>Rhabditidae</taxon>
        <taxon>Peloderinae</taxon>
        <taxon>Caenorhabditis</taxon>
    </lineage>
</organism>
<evidence type="ECO:0000313" key="4">
    <source>
        <dbReference type="Proteomes" id="UP000230233"/>
    </source>
</evidence>
<keyword evidence="4" id="KW-1185">Reference proteome</keyword>
<keyword evidence="2" id="KW-0732">Signal</keyword>
<feature type="compositionally biased region" description="Gly residues" evidence="1">
    <location>
        <begin position="46"/>
        <end position="55"/>
    </location>
</feature>
<feature type="compositionally biased region" description="Basic and acidic residues" evidence="1">
    <location>
        <begin position="56"/>
        <end position="65"/>
    </location>
</feature>
<dbReference type="Proteomes" id="UP000230233">
    <property type="component" value="Chromosome I"/>
</dbReference>
<dbReference type="EMBL" id="PDUG01000001">
    <property type="protein sequence ID" value="PIC54485.1"/>
    <property type="molecule type" value="Genomic_DNA"/>
</dbReference>
<reference evidence="4" key="1">
    <citation type="submission" date="2017-10" db="EMBL/GenBank/DDBJ databases">
        <title>Rapid genome shrinkage in a self-fertile nematode reveals novel sperm competition proteins.</title>
        <authorList>
            <person name="Yin D."/>
            <person name="Schwarz E.M."/>
            <person name="Thomas C.G."/>
            <person name="Felde R.L."/>
            <person name="Korf I.F."/>
            <person name="Cutter A.D."/>
            <person name="Schartner C.M."/>
            <person name="Ralston E.J."/>
            <person name="Meyer B.J."/>
            <person name="Haag E.S."/>
        </authorList>
    </citation>
    <scope>NUCLEOTIDE SEQUENCE [LARGE SCALE GENOMIC DNA]</scope>
    <source>
        <strain evidence="4">JU1422</strain>
    </source>
</reference>
<feature type="signal peptide" evidence="2">
    <location>
        <begin position="1"/>
        <end position="17"/>
    </location>
</feature>
<feature type="region of interest" description="Disordered" evidence="1">
    <location>
        <begin position="28"/>
        <end position="65"/>
    </location>
</feature>
<name>A0A2G5VRM6_9PELO</name>
<proteinExistence type="predicted"/>
<evidence type="ECO:0000256" key="1">
    <source>
        <dbReference type="SAM" id="MobiDB-lite"/>
    </source>
</evidence>
<protein>
    <submittedName>
        <fullName evidence="3">Uncharacterized protein</fullName>
    </submittedName>
</protein>
<comment type="caution">
    <text evidence="3">The sequence shown here is derived from an EMBL/GenBank/DDBJ whole genome shotgun (WGS) entry which is preliminary data.</text>
</comment>
<sequence length="94" mass="10079">MKLSILIFFCFLCPILAAIGINNGYGSDSWDSSSSWSSESHEGRGGGRGGRGGHGPSDHQHVHARQEGRPIAQLIGCYSIEHKEIGVLGFLLVD</sequence>
<feature type="compositionally biased region" description="Low complexity" evidence="1">
    <location>
        <begin position="28"/>
        <end position="38"/>
    </location>
</feature>